<evidence type="ECO:0000259" key="5">
    <source>
        <dbReference type="PROSITE" id="PS01124"/>
    </source>
</evidence>
<dbReference type="PANTHER" id="PTHR46796">
    <property type="entry name" value="HTH-TYPE TRANSCRIPTIONAL ACTIVATOR RHAS-RELATED"/>
    <property type="match status" value="1"/>
</dbReference>
<dbReference type="Gene3D" id="1.10.10.60">
    <property type="entry name" value="Homeodomain-like"/>
    <property type="match status" value="2"/>
</dbReference>
<sequence>MVPTYENRPEDLDVYENRTLTFPPHLHEGVELFYVESGAITVTCAGCTHTLYPGWMAVIFPNAIHSYVTDADEKNGHFLFAICHPRLAGEALRTLTRLEPEDPFLPPEAVHPDMVYALRALRAQSRGERSPAVCAALTQLILAHAFAQLSLRRPLESAPYDLTARAIAYINQNIAKPLTLGQVAQAVGSSKYYLSRLFSQKLGMGFSDYVGSLRVRQAQGLLRATDRKIAQIALDCGFENQRTFNRTFLRHCSMTPRAYRERQG</sequence>
<dbReference type="InterPro" id="IPR009057">
    <property type="entry name" value="Homeodomain-like_sf"/>
</dbReference>
<dbReference type="InterPro" id="IPR003313">
    <property type="entry name" value="AraC-bd"/>
</dbReference>
<dbReference type="InterPro" id="IPR014710">
    <property type="entry name" value="RmlC-like_jellyroll"/>
</dbReference>
<keyword evidence="2" id="KW-0238">DNA-binding</keyword>
<dbReference type="PROSITE" id="PS01124">
    <property type="entry name" value="HTH_ARAC_FAMILY_2"/>
    <property type="match status" value="1"/>
</dbReference>
<dbReference type="InterPro" id="IPR018062">
    <property type="entry name" value="HTH_AraC-typ_CS"/>
</dbReference>
<keyword evidence="1" id="KW-0805">Transcription regulation</keyword>
<dbReference type="CDD" id="cd02208">
    <property type="entry name" value="cupin_RmlC-like"/>
    <property type="match status" value="1"/>
</dbReference>
<dbReference type="GO" id="GO:0043565">
    <property type="term" value="F:sequence-specific DNA binding"/>
    <property type="evidence" value="ECO:0007669"/>
    <property type="project" value="InterPro"/>
</dbReference>
<feature type="domain" description="HTH araC/xylS-type" evidence="5">
    <location>
        <begin position="164"/>
        <end position="262"/>
    </location>
</feature>
<dbReference type="EMBL" id="JACRSO010000003">
    <property type="protein sequence ID" value="MBC8529604.1"/>
    <property type="molecule type" value="Genomic_DNA"/>
</dbReference>
<dbReference type="Gene3D" id="2.60.120.10">
    <property type="entry name" value="Jelly Rolls"/>
    <property type="match status" value="1"/>
</dbReference>
<dbReference type="SUPFAM" id="SSF51215">
    <property type="entry name" value="Regulatory protein AraC"/>
    <property type="match status" value="1"/>
</dbReference>
<dbReference type="GO" id="GO:0003700">
    <property type="term" value="F:DNA-binding transcription factor activity"/>
    <property type="evidence" value="ECO:0007669"/>
    <property type="project" value="InterPro"/>
</dbReference>
<dbReference type="PROSITE" id="PS00041">
    <property type="entry name" value="HTH_ARAC_FAMILY_1"/>
    <property type="match status" value="1"/>
</dbReference>
<dbReference type="Pfam" id="PF02311">
    <property type="entry name" value="AraC_binding"/>
    <property type="match status" value="1"/>
</dbReference>
<comment type="caution">
    <text evidence="6">The sequence shown here is derived from an EMBL/GenBank/DDBJ whole genome shotgun (WGS) entry which is preliminary data.</text>
</comment>
<evidence type="ECO:0000313" key="7">
    <source>
        <dbReference type="Proteomes" id="UP000654279"/>
    </source>
</evidence>
<dbReference type="InterPro" id="IPR037923">
    <property type="entry name" value="HTH-like"/>
</dbReference>
<evidence type="ECO:0000256" key="1">
    <source>
        <dbReference type="ARBA" id="ARBA00023015"/>
    </source>
</evidence>
<accession>A0A926D276</accession>
<keyword evidence="7" id="KW-1185">Reference proteome</keyword>
<organism evidence="6 7">
    <name type="scientific">Luoshenia tenuis</name>
    <dbReference type="NCBI Taxonomy" id="2763654"/>
    <lineage>
        <taxon>Bacteria</taxon>
        <taxon>Bacillati</taxon>
        <taxon>Bacillota</taxon>
        <taxon>Clostridia</taxon>
        <taxon>Christensenellales</taxon>
        <taxon>Christensenellaceae</taxon>
        <taxon>Luoshenia</taxon>
    </lineage>
</organism>
<dbReference type="InterPro" id="IPR050204">
    <property type="entry name" value="AraC_XylS_family_regulators"/>
</dbReference>
<evidence type="ECO:0000256" key="3">
    <source>
        <dbReference type="ARBA" id="ARBA00023159"/>
    </source>
</evidence>
<evidence type="ECO:0000313" key="6">
    <source>
        <dbReference type="EMBL" id="MBC8529604.1"/>
    </source>
</evidence>
<dbReference type="SUPFAM" id="SSF46689">
    <property type="entry name" value="Homeodomain-like"/>
    <property type="match status" value="2"/>
</dbReference>
<evidence type="ECO:0000256" key="2">
    <source>
        <dbReference type="ARBA" id="ARBA00023125"/>
    </source>
</evidence>
<dbReference type="Proteomes" id="UP000654279">
    <property type="component" value="Unassembled WGS sequence"/>
</dbReference>
<dbReference type="InterPro" id="IPR018060">
    <property type="entry name" value="HTH_AraC"/>
</dbReference>
<name>A0A926D276_9FIRM</name>
<reference evidence="6" key="1">
    <citation type="submission" date="2020-08" db="EMBL/GenBank/DDBJ databases">
        <title>Genome public.</title>
        <authorList>
            <person name="Liu C."/>
            <person name="Sun Q."/>
        </authorList>
    </citation>
    <scope>NUCLEOTIDE SEQUENCE</scope>
    <source>
        <strain evidence="6">NSJ-44</strain>
    </source>
</reference>
<dbReference type="RefSeq" id="WP_249285421.1">
    <property type="nucleotide sequence ID" value="NZ_JACRSO010000003.1"/>
</dbReference>
<proteinExistence type="predicted"/>
<dbReference type="Pfam" id="PF12833">
    <property type="entry name" value="HTH_18"/>
    <property type="match status" value="1"/>
</dbReference>
<dbReference type="SMART" id="SM00342">
    <property type="entry name" value="HTH_ARAC"/>
    <property type="match status" value="1"/>
</dbReference>
<evidence type="ECO:0000256" key="4">
    <source>
        <dbReference type="ARBA" id="ARBA00023163"/>
    </source>
</evidence>
<gene>
    <name evidence="6" type="ORF">H8699_09215</name>
</gene>
<keyword evidence="3" id="KW-0010">Activator</keyword>
<dbReference type="AlphaFoldDB" id="A0A926D276"/>
<keyword evidence="4" id="KW-0804">Transcription</keyword>
<protein>
    <submittedName>
        <fullName evidence="6">AraC family transcriptional regulator</fullName>
    </submittedName>
</protein>